<dbReference type="EMBL" id="CP136051">
    <property type="protein sequence ID" value="WOK08979.1"/>
    <property type="molecule type" value="Genomic_DNA"/>
</dbReference>
<name>A0ABZ0IX56_9BACT</name>
<keyword evidence="1" id="KW-0560">Oxidoreductase</keyword>
<accession>A0ABZ0IX56</accession>
<feature type="domain" description="Thiamine pyrophosphate enzyme TPP-binding" evidence="2">
    <location>
        <begin position="65"/>
        <end position="212"/>
    </location>
</feature>
<dbReference type="InterPro" id="IPR011766">
    <property type="entry name" value="TPP_enzyme_TPP-bd"/>
</dbReference>
<dbReference type="PANTHER" id="PTHR48084:SF4">
    <property type="entry name" value="2-OXOGLUTARATE OXIDOREDUCTASE SUBUNIT KORB"/>
    <property type="match status" value="1"/>
</dbReference>
<dbReference type="Proteomes" id="UP001302349">
    <property type="component" value="Chromosome"/>
</dbReference>
<organism evidence="3 4">
    <name type="scientific">Imperialibacter roseus</name>
    <dbReference type="NCBI Taxonomy" id="1324217"/>
    <lineage>
        <taxon>Bacteria</taxon>
        <taxon>Pseudomonadati</taxon>
        <taxon>Bacteroidota</taxon>
        <taxon>Cytophagia</taxon>
        <taxon>Cytophagales</taxon>
        <taxon>Flammeovirgaceae</taxon>
        <taxon>Imperialibacter</taxon>
    </lineage>
</organism>
<sequence>MKTQLNDLLEKPHQGQTDYTAKDFKPNVDVRWCAGCGAISVLSPSQRLMPELGIPKEKIAYISGIGCSGRFPYYMDTYGFHSIHGRALPIASGLKIARPDLSVWVVMGDGDNMSIGGNHFIHTCRRNVDLNVMMFNNEVYSLTKGQYSPTSHRGQITKSSPLGALDDPFNPAALALGAGATFVARGHDKDRTKLHDLLKRAYEHKGVSFVEIYTNCRIFNDGAFDLYTSVETRDNYTIELEHGKPLVFGKTRNKGIILDGYTPKVVNLDQGEYSINDLLIHNEKDSTLAFILANMTYSEELPRPMGVIQAVQRASYEERVVNQIEHEIVTKGEGDLQSLLTGESSWLV</sequence>
<dbReference type="CDD" id="cd03375">
    <property type="entry name" value="TPP_OGFOR"/>
    <property type="match status" value="1"/>
</dbReference>
<dbReference type="RefSeq" id="WP_317491606.1">
    <property type="nucleotide sequence ID" value="NZ_CP136051.1"/>
</dbReference>
<dbReference type="Pfam" id="PF02775">
    <property type="entry name" value="TPP_enzyme_C"/>
    <property type="match status" value="1"/>
</dbReference>
<evidence type="ECO:0000259" key="2">
    <source>
        <dbReference type="Pfam" id="PF02775"/>
    </source>
</evidence>
<dbReference type="SUPFAM" id="SSF52518">
    <property type="entry name" value="Thiamin diphosphate-binding fold (THDP-binding)"/>
    <property type="match status" value="1"/>
</dbReference>
<dbReference type="Gene3D" id="3.40.50.970">
    <property type="match status" value="1"/>
</dbReference>
<dbReference type="InterPro" id="IPR029061">
    <property type="entry name" value="THDP-binding"/>
</dbReference>
<evidence type="ECO:0000313" key="3">
    <source>
        <dbReference type="EMBL" id="WOK08979.1"/>
    </source>
</evidence>
<keyword evidence="4" id="KW-1185">Reference proteome</keyword>
<gene>
    <name evidence="3" type="ORF">RT717_10070</name>
</gene>
<dbReference type="InterPro" id="IPR051457">
    <property type="entry name" value="2-oxoacid:Fd_oxidoreductase"/>
</dbReference>
<reference evidence="3 4" key="1">
    <citation type="journal article" date="2023" name="Microbiol. Resour. Announc.">
        <title>Complete Genome Sequence of Imperialibacter roseus strain P4T.</title>
        <authorList>
            <person name="Tizabi D.R."/>
            <person name="Bachvaroff T."/>
            <person name="Hill R.T."/>
        </authorList>
    </citation>
    <scope>NUCLEOTIDE SEQUENCE [LARGE SCALE GENOMIC DNA]</scope>
    <source>
        <strain evidence="3 4">P4T</strain>
    </source>
</reference>
<evidence type="ECO:0000313" key="4">
    <source>
        <dbReference type="Proteomes" id="UP001302349"/>
    </source>
</evidence>
<evidence type="ECO:0000256" key="1">
    <source>
        <dbReference type="ARBA" id="ARBA00023002"/>
    </source>
</evidence>
<protein>
    <submittedName>
        <fullName evidence="3">2-oxoacid:ferredoxin oxidoreductase subunit beta</fullName>
    </submittedName>
</protein>
<dbReference type="PANTHER" id="PTHR48084">
    <property type="entry name" value="2-OXOGLUTARATE OXIDOREDUCTASE SUBUNIT KORB-RELATED"/>
    <property type="match status" value="1"/>
</dbReference>
<proteinExistence type="predicted"/>